<dbReference type="GO" id="GO:0009116">
    <property type="term" value="P:nucleoside metabolic process"/>
    <property type="evidence" value="ECO:0007669"/>
    <property type="project" value="InterPro"/>
</dbReference>
<feature type="binding site" evidence="7">
    <location>
        <position position="236"/>
    </location>
    <ligand>
        <name>a purine D-ribonucleoside</name>
        <dbReference type="ChEBI" id="CHEBI:142355"/>
    </ligand>
</feature>
<comment type="caution">
    <text evidence="9">The sequence shown here is derived from an EMBL/GenBank/DDBJ whole genome shotgun (WGS) entry which is preliminary data.</text>
</comment>
<keyword evidence="5 6" id="KW-0808">Transferase</keyword>
<dbReference type="InterPro" id="IPR035994">
    <property type="entry name" value="Nucleoside_phosphorylase_sf"/>
</dbReference>
<dbReference type="Proteomes" id="UP000823661">
    <property type="component" value="Unassembled WGS sequence"/>
</dbReference>
<sequence>MDPRTESIRKAAEYVAARLDGKRPLAGIVLGSGLGKLADRIENPVVIPYSEIPGFPVSTAIGHKGNLIGGELGGKYVVAMQGRFHYYEGYPMDLVTLPVRVMKLLGIGYLFVSNAAGGVNFDYRIGDLMIIRDHINLLPNPLIGKNMDEFGPRFPDMTRPYDLQLIRRAELIASELNLVLRKGVYLAGTGPSYETPSEYRYFRLIGADAVGMSTIPEVIVARHCGIPVFGMSVITNEAHDDYAEDYVNDGDAVVKAADAAADRMSEIFTRMIASLQ</sequence>
<comment type="pathway">
    <text evidence="1 6">Purine metabolism; purine nucleoside salvage.</text>
</comment>
<dbReference type="GO" id="GO:0004731">
    <property type="term" value="F:purine-nucleoside phosphorylase activity"/>
    <property type="evidence" value="ECO:0007669"/>
    <property type="project" value="UniProtKB-EC"/>
</dbReference>
<dbReference type="EMBL" id="JADIMI010000019">
    <property type="protein sequence ID" value="MBO8451716.1"/>
    <property type="molecule type" value="Genomic_DNA"/>
</dbReference>
<dbReference type="CDD" id="cd09009">
    <property type="entry name" value="PNP-EcPNPII_like"/>
    <property type="match status" value="1"/>
</dbReference>
<dbReference type="PROSITE" id="PS01240">
    <property type="entry name" value="PNP_MTAP_2"/>
    <property type="match status" value="1"/>
</dbReference>
<comment type="similarity">
    <text evidence="2 6">Belongs to the PNP/MTAP phosphorylase family.</text>
</comment>
<dbReference type="AlphaFoldDB" id="A0A9D9EP74"/>
<evidence type="ECO:0000256" key="5">
    <source>
        <dbReference type="ARBA" id="ARBA00022679"/>
    </source>
</evidence>
<dbReference type="NCBIfam" id="TIGR01697">
    <property type="entry name" value="PNPH-PUNA-XAPA"/>
    <property type="match status" value="1"/>
</dbReference>
<evidence type="ECO:0000256" key="7">
    <source>
        <dbReference type="PIRSR" id="PIRSR000477-2"/>
    </source>
</evidence>
<dbReference type="GO" id="GO:0005737">
    <property type="term" value="C:cytoplasm"/>
    <property type="evidence" value="ECO:0007669"/>
    <property type="project" value="TreeGrafter"/>
</dbReference>
<dbReference type="PANTHER" id="PTHR11904:SF9">
    <property type="entry name" value="PURINE NUCLEOSIDE PHOSPHORYLASE-RELATED"/>
    <property type="match status" value="1"/>
</dbReference>
<proteinExistence type="inferred from homology"/>
<evidence type="ECO:0000259" key="8">
    <source>
        <dbReference type="Pfam" id="PF01048"/>
    </source>
</evidence>
<dbReference type="PIRSF" id="PIRSF000477">
    <property type="entry name" value="PurNPase"/>
    <property type="match status" value="1"/>
</dbReference>
<dbReference type="SUPFAM" id="SSF53167">
    <property type="entry name" value="Purine and uridine phosphorylases"/>
    <property type="match status" value="1"/>
</dbReference>
<reference evidence="9" key="1">
    <citation type="submission" date="2020-10" db="EMBL/GenBank/DDBJ databases">
        <authorList>
            <person name="Gilroy R."/>
        </authorList>
    </citation>
    <scope>NUCLEOTIDE SEQUENCE</scope>
    <source>
        <strain evidence="9">B1-20833</strain>
    </source>
</reference>
<feature type="binding site" evidence="7">
    <location>
        <position position="63"/>
    </location>
    <ligand>
        <name>phosphate</name>
        <dbReference type="ChEBI" id="CHEBI:43474"/>
    </ligand>
</feature>
<evidence type="ECO:0000256" key="6">
    <source>
        <dbReference type="PIRNR" id="PIRNR000477"/>
    </source>
</evidence>
<keyword evidence="4 6" id="KW-0328">Glycosyltransferase</keyword>
<dbReference type="Gene3D" id="3.40.50.1580">
    <property type="entry name" value="Nucleoside phosphorylase domain"/>
    <property type="match status" value="1"/>
</dbReference>
<feature type="binding site" evidence="7">
    <location>
        <position position="194"/>
    </location>
    <ligand>
        <name>a purine D-ribonucleoside</name>
        <dbReference type="ChEBI" id="CHEBI:142355"/>
    </ligand>
</feature>
<evidence type="ECO:0000313" key="10">
    <source>
        <dbReference type="Proteomes" id="UP000823661"/>
    </source>
</evidence>
<dbReference type="NCBIfam" id="TIGR01700">
    <property type="entry name" value="PNPH"/>
    <property type="match status" value="1"/>
</dbReference>
<evidence type="ECO:0000313" key="9">
    <source>
        <dbReference type="EMBL" id="MBO8451716.1"/>
    </source>
</evidence>
<protein>
    <recommendedName>
        <fullName evidence="6">Purine nucleoside phosphorylase</fullName>
        <ecNumber evidence="6">2.4.2.1</ecNumber>
    </recommendedName>
    <alternativeName>
        <fullName evidence="6">Inosine-guanosine phosphorylase</fullName>
    </alternativeName>
</protein>
<feature type="binding site" evidence="7">
    <location>
        <position position="213"/>
    </location>
    <ligand>
        <name>phosphate</name>
        <dbReference type="ChEBI" id="CHEBI:43474"/>
    </ligand>
</feature>
<evidence type="ECO:0000256" key="2">
    <source>
        <dbReference type="ARBA" id="ARBA00006751"/>
    </source>
</evidence>
<evidence type="ECO:0000256" key="1">
    <source>
        <dbReference type="ARBA" id="ARBA00005058"/>
    </source>
</evidence>
<dbReference type="PANTHER" id="PTHR11904">
    <property type="entry name" value="METHYLTHIOADENOSINE/PURINE NUCLEOSIDE PHOSPHORYLASE"/>
    <property type="match status" value="1"/>
</dbReference>
<evidence type="ECO:0000256" key="4">
    <source>
        <dbReference type="ARBA" id="ARBA00022676"/>
    </source>
</evidence>
<comment type="function">
    <text evidence="6">The purine nucleoside phosphorylases catalyze the phosphorolytic breakdown of the N-glycosidic bond in the beta-(deoxy)ribonucleoside molecules, with the formation of the corresponding free purine bases and pentose-1-phosphate.</text>
</comment>
<dbReference type="EC" id="2.4.2.1" evidence="6"/>
<accession>A0A9D9EP74</accession>
<dbReference type="InterPro" id="IPR011270">
    <property type="entry name" value="Pur_Nuc_Pase_Ino/Guo-sp"/>
</dbReference>
<feature type="domain" description="Nucleoside phosphorylase" evidence="8">
    <location>
        <begin position="27"/>
        <end position="273"/>
    </location>
</feature>
<gene>
    <name evidence="9" type="ORF">IAC06_02365</name>
</gene>
<evidence type="ECO:0000256" key="3">
    <source>
        <dbReference type="ARBA" id="ARBA00011233"/>
    </source>
</evidence>
<feature type="binding site" evidence="7">
    <location>
        <position position="32"/>
    </location>
    <ligand>
        <name>phosphate</name>
        <dbReference type="ChEBI" id="CHEBI:43474"/>
    </ligand>
</feature>
<organism evidence="9 10">
    <name type="scientific">Candidatus Cryptobacteroides intestinavium</name>
    <dbReference type="NCBI Taxonomy" id="2840766"/>
    <lineage>
        <taxon>Bacteria</taxon>
        <taxon>Pseudomonadati</taxon>
        <taxon>Bacteroidota</taxon>
        <taxon>Bacteroidia</taxon>
        <taxon>Bacteroidales</taxon>
        <taxon>Candidatus Cryptobacteroides</taxon>
    </lineage>
</organism>
<feature type="binding site" evidence="7">
    <location>
        <position position="115"/>
    </location>
    <ligand>
        <name>phosphate</name>
        <dbReference type="ChEBI" id="CHEBI:43474"/>
    </ligand>
</feature>
<reference evidence="9" key="2">
    <citation type="journal article" date="2021" name="PeerJ">
        <title>Extensive microbial diversity within the chicken gut microbiome revealed by metagenomics and culture.</title>
        <authorList>
            <person name="Gilroy R."/>
            <person name="Ravi A."/>
            <person name="Getino M."/>
            <person name="Pursley I."/>
            <person name="Horton D.L."/>
            <person name="Alikhan N.F."/>
            <person name="Baker D."/>
            <person name="Gharbi K."/>
            <person name="Hall N."/>
            <person name="Watson M."/>
            <person name="Adriaenssens E.M."/>
            <person name="Foster-Nyarko E."/>
            <person name="Jarju S."/>
            <person name="Secka A."/>
            <person name="Antonio M."/>
            <person name="Oren A."/>
            <person name="Chaudhuri R.R."/>
            <person name="La Ragione R."/>
            <person name="Hildebrand F."/>
            <person name="Pallen M.J."/>
        </authorList>
    </citation>
    <scope>NUCLEOTIDE SEQUENCE</scope>
    <source>
        <strain evidence="9">B1-20833</strain>
    </source>
</reference>
<comment type="subunit">
    <text evidence="3">Homotrimer.</text>
</comment>
<dbReference type="InterPro" id="IPR011268">
    <property type="entry name" value="Purine_phosphorylase"/>
</dbReference>
<dbReference type="InterPro" id="IPR000845">
    <property type="entry name" value="Nucleoside_phosphorylase_d"/>
</dbReference>
<dbReference type="NCBIfam" id="NF006054">
    <property type="entry name" value="PRK08202.1"/>
    <property type="match status" value="1"/>
</dbReference>
<name>A0A9D9EP74_9BACT</name>
<feature type="binding site" evidence="7">
    <location>
        <begin position="83"/>
        <end position="85"/>
    </location>
    <ligand>
        <name>phosphate</name>
        <dbReference type="ChEBI" id="CHEBI:43474"/>
    </ligand>
</feature>
<dbReference type="InterPro" id="IPR018099">
    <property type="entry name" value="Purine_phosphorylase-2_CS"/>
</dbReference>
<dbReference type="Pfam" id="PF01048">
    <property type="entry name" value="PNP_UDP_1"/>
    <property type="match status" value="1"/>
</dbReference>